<accession>A0A089PWU5</accession>
<dbReference type="Proteomes" id="UP000029481">
    <property type="component" value="Chromosome"/>
</dbReference>
<evidence type="ECO:0000313" key="2">
    <source>
        <dbReference type="Proteomes" id="UP000029481"/>
    </source>
</evidence>
<dbReference type="OrthoDB" id="6466334at2"/>
<gene>
    <name evidence="1" type="ORF">JT31_01630</name>
</gene>
<sequence>MDINEKIKTFGEALKNRLDSSLIDFALEYIDFSENVLAFETLCGHIANYQVRISPEEYRQVLDIAGQLEIDNHYAEIDPLRNLLN</sequence>
<keyword evidence="2" id="KW-1185">Reference proteome</keyword>
<organism evidence="1 2">
    <name type="scientific">Cedecea neteri</name>
    <dbReference type="NCBI Taxonomy" id="158822"/>
    <lineage>
        <taxon>Bacteria</taxon>
        <taxon>Pseudomonadati</taxon>
        <taxon>Pseudomonadota</taxon>
        <taxon>Gammaproteobacteria</taxon>
        <taxon>Enterobacterales</taxon>
        <taxon>Enterobacteriaceae</taxon>
        <taxon>Cedecea</taxon>
    </lineage>
</organism>
<dbReference type="AlphaFoldDB" id="A0A089PWU5"/>
<protein>
    <recommendedName>
        <fullName evidence="3">MafI family immunity protein</fullName>
    </recommendedName>
</protein>
<dbReference type="EMBL" id="CP009451">
    <property type="protein sequence ID" value="AIR03371.1"/>
    <property type="molecule type" value="Genomic_DNA"/>
</dbReference>
<proteinExistence type="predicted"/>
<evidence type="ECO:0008006" key="3">
    <source>
        <dbReference type="Google" id="ProtNLM"/>
    </source>
</evidence>
<dbReference type="KEGG" id="cnt:JT31_01630"/>
<dbReference type="NCBIfam" id="NF033691">
    <property type="entry name" value="immunity_MafI"/>
    <property type="match status" value="1"/>
</dbReference>
<reference evidence="1 2" key="1">
    <citation type="submission" date="2014-09" db="EMBL/GenBank/DDBJ databases">
        <title>Cedecea neteri SSMD04 Genome Sequencing.</title>
        <authorList>
            <person name="Tan J.-Y."/>
        </authorList>
    </citation>
    <scope>NUCLEOTIDE SEQUENCE [LARGE SCALE GENOMIC DNA]</scope>
    <source>
        <strain evidence="1 2">SSMD04</strain>
    </source>
</reference>
<dbReference type="InterPro" id="IPR047880">
    <property type="entry name" value="MafI-like"/>
</dbReference>
<evidence type="ECO:0000313" key="1">
    <source>
        <dbReference type="EMBL" id="AIR03371.1"/>
    </source>
</evidence>
<dbReference type="RefSeq" id="WP_038472561.1">
    <property type="nucleotide sequence ID" value="NZ_CP009451.1"/>
</dbReference>
<name>A0A089PWU5_9ENTR</name>